<evidence type="ECO:0000256" key="10">
    <source>
        <dbReference type="ARBA" id="ARBA00023037"/>
    </source>
</evidence>
<organism evidence="18 19">
    <name type="scientific">Pygocentrus nattereri</name>
    <name type="common">Red-bellied piranha</name>
    <dbReference type="NCBI Taxonomy" id="42514"/>
    <lineage>
        <taxon>Eukaryota</taxon>
        <taxon>Metazoa</taxon>
        <taxon>Chordata</taxon>
        <taxon>Craniata</taxon>
        <taxon>Vertebrata</taxon>
        <taxon>Euteleostomi</taxon>
        <taxon>Actinopterygii</taxon>
        <taxon>Neopterygii</taxon>
        <taxon>Teleostei</taxon>
        <taxon>Ostariophysi</taxon>
        <taxon>Characiformes</taxon>
        <taxon>Characoidei</taxon>
        <taxon>Pygocentrus</taxon>
    </lineage>
</organism>
<dbReference type="PROSITE" id="PS50234">
    <property type="entry name" value="VWFA"/>
    <property type="match status" value="1"/>
</dbReference>
<dbReference type="FunFam" id="3.40.50.410:FF:000012">
    <property type="entry name" value="Integrin, alpha 10"/>
    <property type="match status" value="1"/>
</dbReference>
<reference evidence="18 19" key="1">
    <citation type="submission" date="2020-10" db="EMBL/GenBank/DDBJ databases">
        <title>Pygocentrus nattereri (red-bellied piranha) genome, fPygNat1, primary haplotype.</title>
        <authorList>
            <person name="Myers G."/>
            <person name="Meyer A."/>
            <person name="Karagic N."/>
            <person name="Pippel M."/>
            <person name="Winkler S."/>
            <person name="Tracey A."/>
            <person name="Wood J."/>
            <person name="Formenti G."/>
            <person name="Howe K."/>
            <person name="Fedrigo O."/>
            <person name="Jarvis E.D."/>
        </authorList>
    </citation>
    <scope>NUCLEOTIDE SEQUENCE [LARGE SCALE GENOMIC DNA]</scope>
</reference>
<dbReference type="Pfam" id="PF08441">
    <property type="entry name" value="Integrin_A_Ig_1"/>
    <property type="match status" value="1"/>
</dbReference>
<dbReference type="Ensembl" id="ENSPNAT00000019441.2">
    <property type="protein sequence ID" value="ENSPNAP00000012229.2"/>
    <property type="gene ID" value="ENSPNAG00000017956.2"/>
</dbReference>
<evidence type="ECO:0000256" key="5">
    <source>
        <dbReference type="ARBA" id="ARBA00022729"/>
    </source>
</evidence>
<dbReference type="RefSeq" id="XP_017563639.2">
    <property type="nucleotide sequence ID" value="XM_017708150.2"/>
</dbReference>
<dbReference type="PANTHER" id="PTHR23220:SF23">
    <property type="entry name" value="INTEGRIN ALPHA-2"/>
    <property type="match status" value="1"/>
</dbReference>
<reference evidence="18" key="2">
    <citation type="submission" date="2025-08" db="UniProtKB">
        <authorList>
            <consortium name="Ensembl"/>
        </authorList>
    </citation>
    <scope>IDENTIFICATION</scope>
</reference>
<keyword evidence="9 16" id="KW-1133">Transmembrane helix</keyword>
<dbReference type="Gene3D" id="2.60.40.1510">
    <property type="entry name" value="ntegrin, alpha v. Chain A, domain 3"/>
    <property type="match status" value="1"/>
</dbReference>
<dbReference type="InterPro" id="IPR028994">
    <property type="entry name" value="Integrin_alpha_N"/>
</dbReference>
<dbReference type="InterPro" id="IPR013649">
    <property type="entry name" value="Integrin_alpha_Ig-like_1"/>
</dbReference>
<dbReference type="GeneTree" id="ENSGT00940000156303"/>
<dbReference type="SUPFAM" id="SSF69179">
    <property type="entry name" value="Integrin domains"/>
    <property type="match status" value="3"/>
</dbReference>
<feature type="repeat" description="FG-GAP" evidence="15">
    <location>
        <begin position="528"/>
        <end position="586"/>
    </location>
</feature>
<dbReference type="Pfam" id="PF00092">
    <property type="entry name" value="VWA"/>
    <property type="match status" value="1"/>
</dbReference>
<evidence type="ECO:0000256" key="9">
    <source>
        <dbReference type="ARBA" id="ARBA00022989"/>
    </source>
</evidence>
<dbReference type="SMART" id="SM00327">
    <property type="entry name" value="VWA"/>
    <property type="match status" value="1"/>
</dbReference>
<keyword evidence="11 16" id="KW-0472">Membrane</keyword>
<dbReference type="InterPro" id="IPR013519">
    <property type="entry name" value="Int_alpha_beta-p"/>
</dbReference>
<evidence type="ECO:0000259" key="17">
    <source>
        <dbReference type="PROSITE" id="PS50234"/>
    </source>
</evidence>
<dbReference type="PRINTS" id="PR01185">
    <property type="entry name" value="INTEGRINA"/>
</dbReference>
<dbReference type="SUPFAM" id="SSF69318">
    <property type="entry name" value="Integrin alpha N-terminal domain"/>
    <property type="match status" value="1"/>
</dbReference>
<dbReference type="Pfam" id="PF20805">
    <property type="entry name" value="Integrin_A_Ig_2"/>
    <property type="match status" value="1"/>
</dbReference>
<dbReference type="GO" id="GO:0098609">
    <property type="term" value="P:cell-cell adhesion"/>
    <property type="evidence" value="ECO:0007669"/>
    <property type="project" value="TreeGrafter"/>
</dbReference>
<keyword evidence="6" id="KW-0677">Repeat</keyword>
<dbReference type="GO" id="GO:0009897">
    <property type="term" value="C:external side of plasma membrane"/>
    <property type="evidence" value="ECO:0007669"/>
    <property type="project" value="TreeGrafter"/>
</dbReference>
<feature type="repeat" description="FG-GAP" evidence="15">
    <location>
        <begin position="463"/>
        <end position="527"/>
    </location>
</feature>
<dbReference type="InterPro" id="IPR000413">
    <property type="entry name" value="Integrin_alpha"/>
</dbReference>
<dbReference type="GO" id="GO:0008305">
    <property type="term" value="C:integrin complex"/>
    <property type="evidence" value="ECO:0007669"/>
    <property type="project" value="InterPro"/>
</dbReference>
<evidence type="ECO:0000256" key="4">
    <source>
        <dbReference type="ARBA" id="ARBA00022723"/>
    </source>
</evidence>
<keyword evidence="8 16" id="KW-0130">Cell adhesion</keyword>
<dbReference type="InterPro" id="IPR036465">
    <property type="entry name" value="vWFA_dom_sf"/>
</dbReference>
<evidence type="ECO:0000256" key="13">
    <source>
        <dbReference type="ARBA" id="ARBA00023170"/>
    </source>
</evidence>
<name>A0A3B4CNW4_PYGNA</name>
<comment type="subcellular location">
    <subcellularLocation>
        <location evidence="1 16">Membrane</location>
        <topology evidence="1 16">Single-pass type I membrane protein</topology>
    </subcellularLocation>
</comment>
<dbReference type="InterPro" id="IPR048285">
    <property type="entry name" value="Integrin_alpha_Ig-like_2"/>
</dbReference>
<dbReference type="PANTHER" id="PTHR23220">
    <property type="entry name" value="INTEGRIN ALPHA"/>
    <property type="match status" value="1"/>
</dbReference>
<dbReference type="GO" id="GO:0007160">
    <property type="term" value="P:cell-matrix adhesion"/>
    <property type="evidence" value="ECO:0007669"/>
    <property type="project" value="TreeGrafter"/>
</dbReference>
<keyword evidence="3 16" id="KW-0812">Transmembrane</keyword>
<evidence type="ECO:0000256" key="3">
    <source>
        <dbReference type="ARBA" id="ARBA00022692"/>
    </source>
</evidence>
<evidence type="ECO:0000256" key="16">
    <source>
        <dbReference type="RuleBase" id="RU003762"/>
    </source>
</evidence>
<feature type="chain" id="PRO_5043096828" description="VWFA domain-containing protein" evidence="16">
    <location>
        <begin position="23"/>
        <end position="1166"/>
    </location>
</feature>
<evidence type="ECO:0000256" key="11">
    <source>
        <dbReference type="ARBA" id="ARBA00023136"/>
    </source>
</evidence>
<dbReference type="OrthoDB" id="5317514at2759"/>
<dbReference type="InterPro" id="IPR013517">
    <property type="entry name" value="FG-GAP"/>
</dbReference>
<evidence type="ECO:0000313" key="19">
    <source>
        <dbReference type="Proteomes" id="UP001501920"/>
    </source>
</evidence>
<dbReference type="InterPro" id="IPR002035">
    <property type="entry name" value="VWF_A"/>
</dbReference>
<keyword evidence="19" id="KW-1185">Reference proteome</keyword>
<dbReference type="Gene3D" id="3.40.50.410">
    <property type="entry name" value="von Willebrand factor, type A domain"/>
    <property type="match status" value="1"/>
</dbReference>
<dbReference type="InterPro" id="IPR048286">
    <property type="entry name" value="Integrin_alpha_Ig-like_3"/>
</dbReference>
<accession>A0A3B4CNW4</accession>
<dbReference type="Gene3D" id="2.60.40.1460">
    <property type="entry name" value="Integrin domains. Chain A, domain 2"/>
    <property type="match status" value="1"/>
</dbReference>
<dbReference type="SUPFAM" id="SSF53300">
    <property type="entry name" value="vWA-like"/>
    <property type="match status" value="1"/>
</dbReference>
<keyword evidence="12" id="KW-1015">Disulfide bond</keyword>
<feature type="transmembrane region" description="Helical" evidence="16">
    <location>
        <begin position="1112"/>
        <end position="1134"/>
    </location>
</feature>
<evidence type="ECO:0000256" key="14">
    <source>
        <dbReference type="ARBA" id="ARBA00023180"/>
    </source>
</evidence>
<dbReference type="GO" id="GO:0033627">
    <property type="term" value="P:cell adhesion mediated by integrin"/>
    <property type="evidence" value="ECO:0007669"/>
    <property type="project" value="TreeGrafter"/>
</dbReference>
<dbReference type="GO" id="GO:0007229">
    <property type="term" value="P:integrin-mediated signaling pathway"/>
    <property type="evidence" value="ECO:0007669"/>
    <property type="project" value="UniProtKB-KW"/>
</dbReference>
<evidence type="ECO:0000256" key="1">
    <source>
        <dbReference type="ARBA" id="ARBA00004479"/>
    </source>
</evidence>
<dbReference type="Gene3D" id="2.130.10.130">
    <property type="entry name" value="Integrin alpha, N-terminal"/>
    <property type="match status" value="1"/>
</dbReference>
<dbReference type="SMART" id="SM00191">
    <property type="entry name" value="Int_alpha"/>
    <property type="match status" value="5"/>
</dbReference>
<protein>
    <recommendedName>
        <fullName evidence="17">VWFA domain-containing protein</fullName>
    </recommendedName>
</protein>
<keyword evidence="10 16" id="KW-0401">Integrin</keyword>
<dbReference type="Proteomes" id="UP001501920">
    <property type="component" value="Chromosome 18"/>
</dbReference>
<feature type="repeat" description="FG-GAP" evidence="15">
    <location>
        <begin position="590"/>
        <end position="650"/>
    </location>
</feature>
<evidence type="ECO:0000256" key="7">
    <source>
        <dbReference type="ARBA" id="ARBA00022837"/>
    </source>
</evidence>
<dbReference type="InterPro" id="IPR032695">
    <property type="entry name" value="Integrin_dom_sf"/>
</dbReference>
<dbReference type="InterPro" id="IPR018184">
    <property type="entry name" value="Integrin_alpha_C_CS"/>
</dbReference>
<keyword evidence="5 16" id="KW-0732">Signal</keyword>
<dbReference type="Pfam" id="PF01839">
    <property type="entry name" value="FG-GAP"/>
    <property type="match status" value="2"/>
</dbReference>
<dbReference type="AlphaFoldDB" id="A0A3B4CNW4"/>
<keyword evidence="7" id="KW-0106">Calcium</keyword>
<dbReference type="STRING" id="42514.ENSPNAP00000012229"/>
<dbReference type="PRINTS" id="PR00453">
    <property type="entry name" value="VWFADOMAIN"/>
</dbReference>
<evidence type="ECO:0000256" key="12">
    <source>
        <dbReference type="ARBA" id="ARBA00023157"/>
    </source>
</evidence>
<evidence type="ECO:0000256" key="2">
    <source>
        <dbReference type="ARBA" id="ARBA00008054"/>
    </source>
</evidence>
<comment type="similarity">
    <text evidence="2 16">Belongs to the integrin alpha chain family.</text>
</comment>
<dbReference type="PROSITE" id="PS51470">
    <property type="entry name" value="FG_GAP"/>
    <property type="match status" value="4"/>
</dbReference>
<feature type="signal peptide" evidence="16">
    <location>
        <begin position="1"/>
        <end position="22"/>
    </location>
</feature>
<evidence type="ECO:0000256" key="6">
    <source>
        <dbReference type="ARBA" id="ARBA00022737"/>
    </source>
</evidence>
<keyword evidence="4" id="KW-0479">Metal-binding</keyword>
<dbReference type="Gene3D" id="2.60.40.1530">
    <property type="entry name" value="ntegrin, alpha v. Chain A, domain 4"/>
    <property type="match status" value="1"/>
</dbReference>
<keyword evidence="14" id="KW-0325">Glycoprotein</keyword>
<feature type="domain" description="VWFA" evidence="17">
    <location>
        <begin position="167"/>
        <end position="346"/>
    </location>
</feature>
<evidence type="ECO:0000313" key="18">
    <source>
        <dbReference type="Ensembl" id="ENSPNAP00000012229.2"/>
    </source>
</evidence>
<evidence type="ECO:0000256" key="15">
    <source>
        <dbReference type="PROSITE-ProRule" id="PRU00803"/>
    </source>
</evidence>
<keyword evidence="13 16" id="KW-0675">Receptor</keyword>
<dbReference type="PROSITE" id="PS00242">
    <property type="entry name" value="INTEGRIN_ALPHA"/>
    <property type="match status" value="1"/>
</dbReference>
<dbReference type="Pfam" id="PF20806">
    <property type="entry name" value="Integrin_A_Ig_3"/>
    <property type="match status" value="1"/>
</dbReference>
<dbReference type="GO" id="GO:0046872">
    <property type="term" value="F:metal ion binding"/>
    <property type="evidence" value="ECO:0007669"/>
    <property type="project" value="UniProtKB-KW"/>
</dbReference>
<dbReference type="GO" id="GO:0005178">
    <property type="term" value="F:integrin binding"/>
    <property type="evidence" value="ECO:0007669"/>
    <property type="project" value="TreeGrafter"/>
</dbReference>
<reference evidence="18" key="3">
    <citation type="submission" date="2025-09" db="UniProtKB">
        <authorList>
            <consortium name="Ensembl"/>
        </authorList>
    </citation>
    <scope>IDENTIFICATION</scope>
</reference>
<feature type="repeat" description="FG-GAP" evidence="15">
    <location>
        <begin position="27"/>
        <end position="85"/>
    </location>
</feature>
<dbReference type="GeneID" id="108433526"/>
<evidence type="ECO:0000256" key="8">
    <source>
        <dbReference type="ARBA" id="ARBA00022889"/>
    </source>
</evidence>
<sequence length="1166" mass="128241">MELKSILILLAVHYWSVEQIQGFNVGTAGAKVFSGTEEEEFGYTVQQFINQQGKWLLVGSPWLTSNNNREGGVYKCEITSPGSMCEKLNLQTSFSTPTMQNINMNMTLGMTLMRKAKNNGFMTCGPLWSQRCGAQNFVPGVCAEVSPLFSAQPAFSPALQNCGGPVDIAVVLDGSNSIYPWPDVQKFLNKFLGSLDVGPDKAQVSLIQYSNDLSFQFYLNTYQSKDEMLKVAATIEQKTGDVTNTFAAIDSARMQAFLPGNGGRPDATKVMVVVTDGESADGYKSKEVIERCEKDNIIRFGIAILKPSADIVKFTKEIETIASNPKENYVFNVSNEAGLVNIAGTLGNRIFNIEGTGKGQDFEMEMAQVGFSAHQTKNEDVMMLGAVGAYGWSGTVVHKSTQTAEIFHKQAFLKTLEDRNHSSLLGYSVTTLNDGSSEFYVAGAPRSNHTGQVVVYTLNSERQPKISNSQRGDQIGSYFGSVLCPLDVDRDGVTDLLLVGAPMYMSDQKKETGKVYIYSVIKGVLSKQGSLEGSSPLENARFGMAITAVPDLNLDGFTDVVVGAPLEENNQGAIYVYNGDQRTIRNQSSQRILGSKLDPALKFFGRSLDGSKDLNGDSIPDVSVGGYGKVLQLWSKGVAVVTAKVTFTPDRVSVLSKICSFSGRIVPCFTANVCFSATFRPADNVGPAVIKYSLTLDADLSRAQFSNSERVFQKDISVSTNEICQAHEVYIHEALDYMKPVALRVDVSLQKQVSTLVLDFYSFREWEFYIPFLKECGSDDKCVSDLQLSVIQQQSSSRFVVKENSRLSFTITVKNRKENAYNTRVSIHYSRNLFYSSATHNITCESSRNSQILSCQVGHPALKTGQRVTFQVNFSFNLEELKKKAELVFEAQSDSEEETPADNKDTVSIPVEYSSDIILSRGVNPEFCVVDPKDQVKTTISSFDDIGPEFNYTFRVSGGNFPVSQANLSVFVPTSTRAGNPLIYITSVTTAPAGDVKCNSGDLIDPFRIKEKAYTARFTEESFRGTKELNIKTSQSKTIKCVLKDLRRKSMFVNITARIWNGTFATADFQSVVLAVRVHIEMPQPDLLFTTEKEIQAEVTVSKTGAKADVPLGVVVGSCIGGILLLAALTAVLWKFGFFKRKRPIPVDDNNLKLIETDTRDDIIET</sequence>
<dbReference type="OMA" id="HEVYIHE"/>
<dbReference type="Gene3D" id="1.20.5.930">
    <property type="entry name" value="Bicelle-embedded integrin alpha(iib) transmembrane segment"/>
    <property type="match status" value="1"/>
</dbReference>
<proteinExistence type="inferred from homology"/>